<dbReference type="EMBL" id="JBEYBN010000110">
    <property type="protein sequence ID" value="MEU2272494.1"/>
    <property type="molecule type" value="Genomic_DNA"/>
</dbReference>
<dbReference type="PANTHER" id="PTHR37957">
    <property type="entry name" value="BLR7070 PROTEIN"/>
    <property type="match status" value="1"/>
</dbReference>
<dbReference type="Proteomes" id="UP001550603">
    <property type="component" value="Unassembled WGS sequence"/>
</dbReference>
<dbReference type="InterPro" id="IPR011045">
    <property type="entry name" value="N2O_reductase_N"/>
</dbReference>
<evidence type="ECO:0000313" key="3">
    <source>
        <dbReference type="EMBL" id="MEU2272494.1"/>
    </source>
</evidence>
<gene>
    <name evidence="3" type="ORF">ABZ568_39845</name>
</gene>
<protein>
    <submittedName>
        <fullName evidence="3">Esterase-like activity of phytase family protein</fullName>
    </submittedName>
</protein>
<sequence length="627" mass="67050">MTGPLPDPHASAAVLIGVSSYRHMPKLPTVANNLTRLKEALTDRSIWGLPAARCVTVPDPTKADELIDPVVDAAGAETRDTLIVYYAGHGFLDRHGALRLAMVGSREDRRHTGVLYSELREAILEHSRARRRVIILDCCYSGRAVGDMAGPVTSLRTVAAPGMADSYLLTSAEANAKALAPRKEECTAFTGEFVRVLRQGIPGTDGQKAAPYLSLDMIYQQVQDALERRGRPRPQQQDNGRISRLPFVRNLAAPLLSTSPPPPPPWRRYVAAALATAVVPGVTLAADSGRIPSDVCSPRASLLGFSDALDKARFQGQQIHGLSSLALTGPSTALSLSDSAQPVLYTLSLGEPGGKPTPRPAAMTRLTDRGGRAFGPQDFDGEAIALEENRSTVLVASEAGPSVSRFDLTTGEKLADFPVPERFRTAPDGQTTTNSIFESLALTPDGRHLYVGLEAPLSRDGTHQGRNLIRVLRYTGQPGGRYSLDGEIAYETDSGLRLADLVPIGDGERFLALERGFVKGQGNSIQVYETSFAGLPDVTRVPSLAAQPAGAFAPKRELVDVGGCPPSGARAKGPQSNPLLDNAEGMALGPRLTAGKHEGRRALYLVSDDNSREDQTTRFYTLAVDLS</sequence>
<reference evidence="3 4" key="1">
    <citation type="submission" date="2024-06" db="EMBL/GenBank/DDBJ databases">
        <title>The Natural Products Discovery Center: Release of the First 8490 Sequenced Strains for Exploring Actinobacteria Biosynthetic Diversity.</title>
        <authorList>
            <person name="Kalkreuter E."/>
            <person name="Kautsar S.A."/>
            <person name="Yang D."/>
            <person name="Bader C.D."/>
            <person name="Teijaro C.N."/>
            <person name="Fluegel L."/>
            <person name="Davis C.M."/>
            <person name="Simpson J.R."/>
            <person name="Lauterbach L."/>
            <person name="Steele A.D."/>
            <person name="Gui C."/>
            <person name="Meng S."/>
            <person name="Li G."/>
            <person name="Viehrig K."/>
            <person name="Ye F."/>
            <person name="Su P."/>
            <person name="Kiefer A.F."/>
            <person name="Nichols A."/>
            <person name="Cepeda A.J."/>
            <person name="Yan W."/>
            <person name="Fan B."/>
            <person name="Jiang Y."/>
            <person name="Adhikari A."/>
            <person name="Zheng C.-J."/>
            <person name="Schuster L."/>
            <person name="Cowan T.M."/>
            <person name="Smanski M.J."/>
            <person name="Chevrette M.G."/>
            <person name="De Carvalho L.P.S."/>
            <person name="Shen B."/>
        </authorList>
    </citation>
    <scope>NUCLEOTIDE SEQUENCE [LARGE SCALE GENOMIC DNA]</scope>
    <source>
        <strain evidence="3 4">NPDC019583</strain>
    </source>
</reference>
<feature type="domain" description="Peptidase C14 caspase" evidence="1">
    <location>
        <begin position="12"/>
        <end position="235"/>
    </location>
</feature>
<feature type="domain" description="Phytase-like" evidence="2">
    <location>
        <begin position="318"/>
        <end position="610"/>
    </location>
</feature>
<organism evidence="3 4">
    <name type="scientific">Streptomyces olindensis</name>
    <dbReference type="NCBI Taxonomy" id="358823"/>
    <lineage>
        <taxon>Bacteria</taxon>
        <taxon>Bacillati</taxon>
        <taxon>Actinomycetota</taxon>
        <taxon>Actinomycetes</taxon>
        <taxon>Kitasatosporales</taxon>
        <taxon>Streptomycetaceae</taxon>
        <taxon>Streptomyces</taxon>
    </lineage>
</organism>
<dbReference type="InterPro" id="IPR015943">
    <property type="entry name" value="WD40/YVTN_repeat-like_dom_sf"/>
</dbReference>
<name>A0ABV2Y897_9ACTN</name>
<proteinExistence type="predicted"/>
<dbReference type="Pfam" id="PF00656">
    <property type="entry name" value="Peptidase_C14"/>
    <property type="match status" value="1"/>
</dbReference>
<dbReference type="Gene3D" id="3.40.50.1460">
    <property type="match status" value="1"/>
</dbReference>
<dbReference type="RefSeq" id="WP_359794777.1">
    <property type="nucleotide sequence ID" value="NZ_JBEYBN010000110.1"/>
</dbReference>
<comment type="caution">
    <text evidence="3">The sequence shown here is derived from an EMBL/GenBank/DDBJ whole genome shotgun (WGS) entry which is preliminary data.</text>
</comment>
<evidence type="ECO:0000259" key="1">
    <source>
        <dbReference type="Pfam" id="PF00656"/>
    </source>
</evidence>
<dbReference type="PANTHER" id="PTHR37957:SF1">
    <property type="entry name" value="PHYTASE-LIKE DOMAIN-CONTAINING PROTEIN"/>
    <property type="match status" value="1"/>
</dbReference>
<dbReference type="Pfam" id="PF13449">
    <property type="entry name" value="Phytase-like"/>
    <property type="match status" value="1"/>
</dbReference>
<accession>A0ABV2Y897</accession>
<dbReference type="InterPro" id="IPR027372">
    <property type="entry name" value="Phytase-like_dom"/>
</dbReference>
<evidence type="ECO:0000259" key="2">
    <source>
        <dbReference type="Pfam" id="PF13449"/>
    </source>
</evidence>
<dbReference type="SUPFAM" id="SSF50974">
    <property type="entry name" value="Nitrous oxide reductase, N-terminal domain"/>
    <property type="match status" value="1"/>
</dbReference>
<dbReference type="SUPFAM" id="SSF52129">
    <property type="entry name" value="Caspase-like"/>
    <property type="match status" value="1"/>
</dbReference>
<evidence type="ECO:0000313" key="4">
    <source>
        <dbReference type="Proteomes" id="UP001550603"/>
    </source>
</evidence>
<dbReference type="Gene3D" id="2.130.10.10">
    <property type="entry name" value="YVTN repeat-like/Quinoprotein amine dehydrogenase"/>
    <property type="match status" value="1"/>
</dbReference>
<keyword evidence="4" id="KW-1185">Reference proteome</keyword>
<dbReference type="NCBIfam" id="NF047832">
    <property type="entry name" value="caspase_w_EACC1"/>
    <property type="match status" value="1"/>
</dbReference>
<dbReference type="InterPro" id="IPR011600">
    <property type="entry name" value="Pept_C14_caspase"/>
</dbReference>
<dbReference type="InterPro" id="IPR029030">
    <property type="entry name" value="Caspase-like_dom_sf"/>
</dbReference>